<protein>
    <recommendedName>
        <fullName evidence="2">ZP domain-containing protein</fullName>
    </recommendedName>
</protein>
<dbReference type="InterPro" id="IPR042235">
    <property type="entry name" value="ZP-C_dom"/>
</dbReference>
<keyword evidence="4" id="KW-1185">Reference proteome</keyword>
<dbReference type="Pfam" id="PF00100">
    <property type="entry name" value="Zona_pellucida"/>
    <property type="match status" value="1"/>
</dbReference>
<dbReference type="PANTHER" id="PTHR47130:SF3">
    <property type="entry name" value="ZONA PELLUCIDA PROTEIN"/>
    <property type="match status" value="1"/>
</dbReference>
<evidence type="ECO:0000313" key="3">
    <source>
        <dbReference type="EMBL" id="KAK6297181.1"/>
    </source>
</evidence>
<name>A0AAN8KZ11_9TELE</name>
<accession>A0AAN8KZ11</accession>
<evidence type="ECO:0000313" key="4">
    <source>
        <dbReference type="Proteomes" id="UP001356427"/>
    </source>
</evidence>
<sequence>MTNTAALPGACIQPQPCPWTCSSVSLPCGPHFGKTICYNIDCANPADPYLVVFHPVVADARVHFPSHVKRFEVQMFSFTKEADDPSGRVFVHCDVAICDASSPSGGPCSGQCVTQDNPKRGQRHVKDLFEEHNLNVSSGYILWV</sequence>
<keyword evidence="1" id="KW-1015">Disulfide bond</keyword>
<dbReference type="PANTHER" id="PTHR47130">
    <property type="entry name" value="SI:DKEY-19B23.11-RELATED"/>
    <property type="match status" value="1"/>
</dbReference>
<comment type="caution">
    <text evidence="3">The sequence shown here is derived from an EMBL/GenBank/DDBJ whole genome shotgun (WGS) entry which is preliminary data.</text>
</comment>
<proteinExistence type="predicted"/>
<dbReference type="Proteomes" id="UP001356427">
    <property type="component" value="Unassembled WGS sequence"/>
</dbReference>
<evidence type="ECO:0000256" key="1">
    <source>
        <dbReference type="ARBA" id="ARBA00023157"/>
    </source>
</evidence>
<dbReference type="InterPro" id="IPR001507">
    <property type="entry name" value="ZP_dom"/>
</dbReference>
<dbReference type="Gene3D" id="2.60.40.4100">
    <property type="entry name" value="Zona pellucida, ZP-C domain"/>
    <property type="match status" value="1"/>
</dbReference>
<evidence type="ECO:0000259" key="2">
    <source>
        <dbReference type="PROSITE" id="PS51034"/>
    </source>
</evidence>
<feature type="domain" description="ZP" evidence="2">
    <location>
        <begin position="1"/>
        <end position="115"/>
    </location>
</feature>
<dbReference type="PROSITE" id="PS51034">
    <property type="entry name" value="ZP_2"/>
    <property type="match status" value="1"/>
</dbReference>
<reference evidence="3 4" key="1">
    <citation type="submission" date="2021-04" db="EMBL/GenBank/DDBJ databases">
        <authorList>
            <person name="De Guttry C."/>
            <person name="Zahm M."/>
            <person name="Klopp C."/>
            <person name="Cabau C."/>
            <person name="Louis A."/>
            <person name="Berthelot C."/>
            <person name="Parey E."/>
            <person name="Roest Crollius H."/>
            <person name="Montfort J."/>
            <person name="Robinson-Rechavi M."/>
            <person name="Bucao C."/>
            <person name="Bouchez O."/>
            <person name="Gislard M."/>
            <person name="Lluch J."/>
            <person name="Milhes M."/>
            <person name="Lampietro C."/>
            <person name="Lopez Roques C."/>
            <person name="Donnadieu C."/>
            <person name="Braasch I."/>
            <person name="Desvignes T."/>
            <person name="Postlethwait J."/>
            <person name="Bobe J."/>
            <person name="Wedekind C."/>
            <person name="Guiguen Y."/>
        </authorList>
    </citation>
    <scope>NUCLEOTIDE SEQUENCE [LARGE SCALE GENOMIC DNA]</scope>
    <source>
        <strain evidence="3">Cs_M1</strain>
        <tissue evidence="3">Blood</tissue>
    </source>
</reference>
<dbReference type="InterPro" id="IPR055355">
    <property type="entry name" value="ZP-C"/>
</dbReference>
<gene>
    <name evidence="3" type="ORF">J4Q44_G00317640</name>
</gene>
<dbReference type="AlphaFoldDB" id="A0AAN8KZ11"/>
<dbReference type="EMBL" id="JAGTTL010000031">
    <property type="protein sequence ID" value="KAK6297181.1"/>
    <property type="molecule type" value="Genomic_DNA"/>
</dbReference>
<organism evidence="3 4">
    <name type="scientific">Coregonus suidteri</name>
    <dbReference type="NCBI Taxonomy" id="861788"/>
    <lineage>
        <taxon>Eukaryota</taxon>
        <taxon>Metazoa</taxon>
        <taxon>Chordata</taxon>
        <taxon>Craniata</taxon>
        <taxon>Vertebrata</taxon>
        <taxon>Euteleostomi</taxon>
        <taxon>Actinopterygii</taxon>
        <taxon>Neopterygii</taxon>
        <taxon>Teleostei</taxon>
        <taxon>Protacanthopterygii</taxon>
        <taxon>Salmoniformes</taxon>
        <taxon>Salmonidae</taxon>
        <taxon>Coregoninae</taxon>
        <taxon>Coregonus</taxon>
    </lineage>
</organism>